<gene>
    <name evidence="1" type="ORF">SAMN02910354_00452</name>
</gene>
<dbReference type="InterPro" id="IPR007922">
    <property type="entry name" value="DciA-like"/>
</dbReference>
<accession>A0A1G5ATI0</accession>
<protein>
    <recommendedName>
        <fullName evidence="3">DUF721 domain-containing protein</fullName>
    </recommendedName>
</protein>
<sequence>MRKQKIVNIKDLVESSDLSKIMQKGLFLNRLNQQLQRWFPSQFKGMYRLANFTENGLHIEVANAVVRQGFLFRRQELLQLVQKEYPEITRLNFKINPELNR</sequence>
<proteinExistence type="predicted"/>
<dbReference type="Proteomes" id="UP000199588">
    <property type="component" value="Unassembled WGS sequence"/>
</dbReference>
<comment type="caution">
    <text evidence="1">The sequence shown here is derived from an EMBL/GenBank/DDBJ whole genome shotgun (WGS) entry which is preliminary data.</text>
</comment>
<evidence type="ECO:0000313" key="2">
    <source>
        <dbReference type="Proteomes" id="UP000199588"/>
    </source>
</evidence>
<reference evidence="1 2" key="1">
    <citation type="submission" date="2016-10" db="EMBL/GenBank/DDBJ databases">
        <authorList>
            <person name="Varghese N."/>
            <person name="Submissions S."/>
        </authorList>
    </citation>
    <scope>NUCLEOTIDE SEQUENCE [LARGE SCALE GENOMIC DNA]</scope>
    <source>
        <strain evidence="1 2">DSM 22022</strain>
    </source>
</reference>
<evidence type="ECO:0000313" key="1">
    <source>
        <dbReference type="EMBL" id="SCX81212.1"/>
    </source>
</evidence>
<keyword evidence="2" id="KW-1185">Reference proteome</keyword>
<name>A0A1G5ATI0_9PAST</name>
<dbReference type="RefSeq" id="WP_090654075.1">
    <property type="nucleotide sequence ID" value="NZ_CP015031.1"/>
</dbReference>
<evidence type="ECO:0008006" key="3">
    <source>
        <dbReference type="Google" id="ProtNLM"/>
    </source>
</evidence>
<organism evidence="1 2">
    <name type="scientific">Basfia succiniciproducens</name>
    <dbReference type="NCBI Taxonomy" id="653940"/>
    <lineage>
        <taxon>Bacteria</taxon>
        <taxon>Pseudomonadati</taxon>
        <taxon>Pseudomonadota</taxon>
        <taxon>Gammaproteobacteria</taxon>
        <taxon>Pasteurellales</taxon>
        <taxon>Pasteurellaceae</taxon>
        <taxon>Basfia</taxon>
    </lineage>
</organism>
<dbReference type="EMBL" id="FMUQ01000003">
    <property type="protein sequence ID" value="SCX81212.1"/>
    <property type="molecule type" value="Genomic_DNA"/>
</dbReference>
<dbReference type="Pfam" id="PF05258">
    <property type="entry name" value="DciA"/>
    <property type="match status" value="1"/>
</dbReference>